<protein>
    <recommendedName>
        <fullName evidence="9">TOG domain-containing protein</fullName>
    </recommendedName>
</protein>
<dbReference type="InterPro" id="IPR041389">
    <property type="entry name" value="Importin_rep_6"/>
</dbReference>
<reference evidence="10 11" key="1">
    <citation type="journal article" date="2018" name="Genome Biol. Evol.">
        <title>Multiple Roots of Fruiting Body Formation in Amoebozoa.</title>
        <authorList>
            <person name="Hillmann F."/>
            <person name="Forbes G."/>
            <person name="Novohradska S."/>
            <person name="Ferling I."/>
            <person name="Riege K."/>
            <person name="Groth M."/>
            <person name="Westermann M."/>
            <person name="Marz M."/>
            <person name="Spaller T."/>
            <person name="Winckler T."/>
            <person name="Schaap P."/>
            <person name="Glockner G."/>
        </authorList>
    </citation>
    <scope>NUCLEOTIDE SEQUENCE [LARGE SCALE GENOMIC DNA]</scope>
    <source>
        <strain evidence="10 11">Jena</strain>
    </source>
</reference>
<dbReference type="AlphaFoldDB" id="A0A2P6NWV8"/>
<dbReference type="Pfam" id="PF18808">
    <property type="entry name" value="Importin_rep_4"/>
    <property type="match status" value="1"/>
</dbReference>
<dbReference type="SMART" id="SM01349">
    <property type="entry name" value="TOG"/>
    <property type="match status" value="1"/>
</dbReference>
<dbReference type="InterPro" id="IPR058584">
    <property type="entry name" value="IMB1_TNPO1-like_TPR"/>
</dbReference>
<keyword evidence="4" id="KW-0963">Cytoplasm</keyword>
<dbReference type="GO" id="GO:0006606">
    <property type="term" value="P:protein import into nucleus"/>
    <property type="evidence" value="ECO:0007669"/>
    <property type="project" value="InterPro"/>
</dbReference>
<dbReference type="Pfam" id="PF18829">
    <property type="entry name" value="Importin_rep_6"/>
    <property type="match status" value="1"/>
</dbReference>
<keyword evidence="6" id="KW-0653">Protein transport</keyword>
<dbReference type="Pfam" id="PF25780">
    <property type="entry name" value="TPR_IPO5"/>
    <property type="match status" value="1"/>
</dbReference>
<dbReference type="Pfam" id="PF25574">
    <property type="entry name" value="TPR_IMB1"/>
    <property type="match status" value="1"/>
</dbReference>
<dbReference type="InParanoid" id="A0A2P6NWV8"/>
<keyword evidence="5" id="KW-0677">Repeat</keyword>
<dbReference type="EMBL" id="MDYQ01000010">
    <property type="protein sequence ID" value="PRP88441.1"/>
    <property type="molecule type" value="Genomic_DNA"/>
</dbReference>
<accession>A0A2P6NWV8</accession>
<dbReference type="FunCoup" id="A0A2P6NWV8">
    <property type="interactions" value="1009"/>
</dbReference>
<dbReference type="PANTHER" id="PTHR10527">
    <property type="entry name" value="IMPORTIN BETA"/>
    <property type="match status" value="1"/>
</dbReference>
<dbReference type="InterPro" id="IPR034085">
    <property type="entry name" value="TOG"/>
</dbReference>
<evidence type="ECO:0000256" key="3">
    <source>
        <dbReference type="ARBA" id="ARBA00022448"/>
    </source>
</evidence>
<dbReference type="InterPro" id="IPR011989">
    <property type="entry name" value="ARM-like"/>
</dbReference>
<feature type="compositionally biased region" description="Acidic residues" evidence="8">
    <location>
        <begin position="819"/>
        <end position="834"/>
    </location>
</feature>
<evidence type="ECO:0000256" key="7">
    <source>
        <dbReference type="ARBA" id="ARBA00023242"/>
    </source>
</evidence>
<dbReference type="InterPro" id="IPR057672">
    <property type="entry name" value="TPR_IPO4/5"/>
</dbReference>
<evidence type="ECO:0000256" key="5">
    <source>
        <dbReference type="ARBA" id="ARBA00022737"/>
    </source>
</evidence>
<dbReference type="OrthoDB" id="30818at2759"/>
<keyword evidence="3" id="KW-0813">Transport</keyword>
<dbReference type="InterPro" id="IPR016024">
    <property type="entry name" value="ARM-type_fold"/>
</dbReference>
<feature type="region of interest" description="Disordered" evidence="8">
    <location>
        <begin position="813"/>
        <end position="834"/>
    </location>
</feature>
<dbReference type="GO" id="GO:0005737">
    <property type="term" value="C:cytoplasm"/>
    <property type="evidence" value="ECO:0007669"/>
    <property type="project" value="UniProtKB-SubCell"/>
</dbReference>
<evidence type="ECO:0000259" key="9">
    <source>
        <dbReference type="SMART" id="SM01349"/>
    </source>
</evidence>
<dbReference type="Gene3D" id="1.25.10.10">
    <property type="entry name" value="Leucine-rich Repeat Variant"/>
    <property type="match status" value="1"/>
</dbReference>
<dbReference type="Proteomes" id="UP000241769">
    <property type="component" value="Unassembled WGS sequence"/>
</dbReference>
<comment type="caution">
    <text evidence="10">The sequence shown here is derived from an EMBL/GenBank/DDBJ whole genome shotgun (WGS) entry which is preliminary data.</text>
</comment>
<evidence type="ECO:0000313" key="11">
    <source>
        <dbReference type="Proteomes" id="UP000241769"/>
    </source>
</evidence>
<feature type="domain" description="TOG" evidence="9">
    <location>
        <begin position="350"/>
        <end position="587"/>
    </location>
</feature>
<proteinExistence type="predicted"/>
<keyword evidence="7" id="KW-0539">Nucleus</keyword>
<dbReference type="InterPro" id="IPR041653">
    <property type="entry name" value="Importin_rep_4"/>
</dbReference>
<comment type="subcellular location">
    <subcellularLocation>
        <location evidence="2">Cytoplasm</location>
    </subcellularLocation>
    <subcellularLocation>
        <location evidence="1">Nucleus</location>
    </subcellularLocation>
</comment>
<dbReference type="Pfam" id="PF13513">
    <property type="entry name" value="HEAT_EZ"/>
    <property type="match status" value="1"/>
</dbReference>
<evidence type="ECO:0000256" key="4">
    <source>
        <dbReference type="ARBA" id="ARBA00022490"/>
    </source>
</evidence>
<evidence type="ECO:0000256" key="1">
    <source>
        <dbReference type="ARBA" id="ARBA00004123"/>
    </source>
</evidence>
<keyword evidence="11" id="KW-1185">Reference proteome</keyword>
<evidence type="ECO:0000256" key="6">
    <source>
        <dbReference type="ARBA" id="ARBA00022927"/>
    </source>
</evidence>
<organism evidence="10 11">
    <name type="scientific">Planoprotostelium fungivorum</name>
    <dbReference type="NCBI Taxonomy" id="1890364"/>
    <lineage>
        <taxon>Eukaryota</taxon>
        <taxon>Amoebozoa</taxon>
        <taxon>Evosea</taxon>
        <taxon>Variosea</taxon>
        <taxon>Cavosteliida</taxon>
        <taxon>Cavosteliaceae</taxon>
        <taxon>Planoprotostelium</taxon>
    </lineage>
</organism>
<evidence type="ECO:0000313" key="10">
    <source>
        <dbReference type="EMBL" id="PRP88441.1"/>
    </source>
</evidence>
<dbReference type="STRING" id="1890364.A0A2P6NWV8"/>
<name>A0A2P6NWV8_9EUKA</name>
<gene>
    <name evidence="10" type="ORF">PROFUN_03158</name>
</gene>
<dbReference type="SUPFAM" id="SSF48371">
    <property type="entry name" value="ARM repeat"/>
    <property type="match status" value="2"/>
</dbReference>
<dbReference type="InterPro" id="IPR040122">
    <property type="entry name" value="Importin_beta"/>
</dbReference>
<evidence type="ECO:0000256" key="8">
    <source>
        <dbReference type="SAM" id="MobiDB-lite"/>
    </source>
</evidence>
<dbReference type="GO" id="GO:0005634">
    <property type="term" value="C:nucleus"/>
    <property type="evidence" value="ECO:0007669"/>
    <property type="project" value="UniProtKB-SubCell"/>
</dbReference>
<evidence type="ECO:0000256" key="2">
    <source>
        <dbReference type="ARBA" id="ARBA00004496"/>
    </source>
</evidence>
<sequence length="1090" mass="121092">MSGSLDQFRQVIESLLSADNAVRKQAEAVYNNAKGQPDALVSSLFELIRSNMSEEVRNLCCVLLRRAIGTSGESLWDSLNAQTQSKVKEHLLSTLAVEQNDRTRAQLTNATSELARKLYTANNDQFQWNELLVFMFNNMKAARAAERETSLSIFADLTEELSTQLKGQLGMVHTALSQGLADPESLKVKIAALSATSNFLQILSPSERAQFQNLLPAMLGTLNDALNAKEEEEARMALEYLLEMVDNYPMFLKPYINDIINACVVIISAEHLEDDTHHMALELLISLCEKKPAMVKKIPRFLDTLAGIIVKMMCSLDDEDDWHTASDDTAQIDITDSDVGEETLDRFSLAMGGPALMPIFWRILPTLLSSTEWQQRHTGLMIISIISEGCAKSMKPHLPDIVKQVLPFMQDQHPRVRWAACNAVGQMSTDFLPDFQEQFHGSVLPALINTMDDTANPRVQGHAAAAVINFCESASPSLLEPYLRTLLHKLYVLFMGGKVLVQEQVVTAVAAIADAAKGNFIEYYDTFMPVLKSVLSTANGKEHRNLRGKTMECISLIGGAVGKEKFYGDAKHVMELMMNTQNSALESDDPQIGFLLQSWARICKCMGQDFVPYLPYVMPPLLHSAKLAPEVTVLEADEIPEQYGNDGWEFISVGDQRVGINTSAMEEKSTACGMLYCYANELGSGFFPYVEEVTRLLVPLLKFHLNEGVRSAALTTMPQLINSAVSYFKTADAAAGAGEKFLRELTNFIFPTLLESIQEEDDMEMLLVGLEVLAECIESLGEKFLNAEQLQSITTLCLHVLADVQLRRADREQARKEEELDEEDEERVSEEEQRDEEVVSFTVDCIGRMIKMNKADYVPHLEIIMPALRSQVSSGRESDKQSAICVFDDLMDHLGEGALPYFPTFINLVMDGIYSKNGPVRQAAVFGAGLIGQHGGAQVQSIVPELLKRLLDVINTPDAREETFIAPTENAICAVGKMCMYQEAVVDCAKVLPMWLNMLPVTEDAVESKVTYSLLATFVERQNQHLLAGMNNLPKIVSLFTQVVGTELIDESTQQRIVGLLKQIPQNFITQISATLPADQQQKLSAVFKQ</sequence>